<evidence type="ECO:0000256" key="4">
    <source>
        <dbReference type="ARBA" id="ARBA00022679"/>
    </source>
</evidence>
<keyword evidence="3" id="KW-0597">Phosphoprotein</keyword>
<feature type="domain" description="PAC" evidence="9">
    <location>
        <begin position="143"/>
        <end position="195"/>
    </location>
</feature>
<dbReference type="PROSITE" id="PS50113">
    <property type="entry name" value="PAC"/>
    <property type="match status" value="1"/>
</dbReference>
<dbReference type="SUPFAM" id="SSF55874">
    <property type="entry name" value="ATPase domain of HSP90 chaperone/DNA topoisomerase II/histidine kinase"/>
    <property type="match status" value="1"/>
</dbReference>
<organism evidence="10 11">
    <name type="scientific">Dictyobacter vulcani</name>
    <dbReference type="NCBI Taxonomy" id="2607529"/>
    <lineage>
        <taxon>Bacteria</taxon>
        <taxon>Bacillati</taxon>
        <taxon>Chloroflexota</taxon>
        <taxon>Ktedonobacteria</taxon>
        <taxon>Ktedonobacterales</taxon>
        <taxon>Dictyobacteraceae</taxon>
        <taxon>Dictyobacter</taxon>
    </lineage>
</organism>
<dbReference type="InterPro" id="IPR003594">
    <property type="entry name" value="HATPase_dom"/>
</dbReference>
<dbReference type="RefSeq" id="WP_151756552.1">
    <property type="nucleotide sequence ID" value="NZ_BKZW01000001.1"/>
</dbReference>
<dbReference type="SUPFAM" id="SSF55785">
    <property type="entry name" value="PYP-like sensor domain (PAS domain)"/>
    <property type="match status" value="1"/>
</dbReference>
<evidence type="ECO:0000259" key="9">
    <source>
        <dbReference type="PROSITE" id="PS50113"/>
    </source>
</evidence>
<accession>A0A5J4KQM5</accession>
<dbReference type="PRINTS" id="PR00344">
    <property type="entry name" value="BCTRLSENSOR"/>
</dbReference>
<keyword evidence="4" id="KW-0808">Transferase</keyword>
<dbReference type="GO" id="GO:0000155">
    <property type="term" value="F:phosphorelay sensor kinase activity"/>
    <property type="evidence" value="ECO:0007669"/>
    <property type="project" value="InterPro"/>
</dbReference>
<evidence type="ECO:0000256" key="3">
    <source>
        <dbReference type="ARBA" id="ARBA00022553"/>
    </source>
</evidence>
<evidence type="ECO:0000256" key="7">
    <source>
        <dbReference type="SAM" id="Coils"/>
    </source>
</evidence>
<keyword evidence="5" id="KW-0418">Kinase</keyword>
<dbReference type="CDD" id="cd00130">
    <property type="entry name" value="PAS"/>
    <property type="match status" value="1"/>
</dbReference>
<dbReference type="Pfam" id="PF02518">
    <property type="entry name" value="HATPase_c"/>
    <property type="match status" value="1"/>
</dbReference>
<dbReference type="InterPro" id="IPR036097">
    <property type="entry name" value="HisK_dim/P_sf"/>
</dbReference>
<keyword evidence="7" id="KW-0175">Coiled coil</keyword>
<dbReference type="CDD" id="cd00082">
    <property type="entry name" value="HisKA"/>
    <property type="match status" value="1"/>
</dbReference>
<dbReference type="Proteomes" id="UP000326912">
    <property type="component" value="Unassembled WGS sequence"/>
</dbReference>
<dbReference type="Pfam" id="PF00512">
    <property type="entry name" value="HisKA"/>
    <property type="match status" value="1"/>
</dbReference>
<dbReference type="GO" id="GO:0006355">
    <property type="term" value="P:regulation of DNA-templated transcription"/>
    <property type="evidence" value="ECO:0007669"/>
    <property type="project" value="InterPro"/>
</dbReference>
<reference evidence="10 11" key="1">
    <citation type="submission" date="2019-10" db="EMBL/GenBank/DDBJ databases">
        <title>Dictyobacter vulcani sp. nov., within the class Ktedonobacteria, isolated from soil of volcanic Mt. Zao.</title>
        <authorList>
            <person name="Zheng Y."/>
            <person name="Wang C.M."/>
            <person name="Sakai Y."/>
            <person name="Abe K."/>
            <person name="Yokota A."/>
            <person name="Yabe S."/>
        </authorList>
    </citation>
    <scope>NUCLEOTIDE SEQUENCE [LARGE SCALE GENOMIC DNA]</scope>
    <source>
        <strain evidence="10 11">W12</strain>
    </source>
</reference>
<evidence type="ECO:0000256" key="6">
    <source>
        <dbReference type="ARBA" id="ARBA00023012"/>
    </source>
</evidence>
<dbReference type="InterPro" id="IPR004358">
    <property type="entry name" value="Sig_transdc_His_kin-like_C"/>
</dbReference>
<keyword evidence="11" id="KW-1185">Reference proteome</keyword>
<keyword evidence="6" id="KW-0902">Two-component regulatory system</keyword>
<dbReference type="Gene3D" id="3.30.565.10">
    <property type="entry name" value="Histidine kinase-like ATPase, C-terminal domain"/>
    <property type="match status" value="1"/>
</dbReference>
<dbReference type="Gene3D" id="1.10.287.130">
    <property type="match status" value="1"/>
</dbReference>
<dbReference type="PANTHER" id="PTHR43047">
    <property type="entry name" value="TWO-COMPONENT HISTIDINE PROTEIN KINASE"/>
    <property type="match status" value="1"/>
</dbReference>
<dbReference type="InterPro" id="IPR035965">
    <property type="entry name" value="PAS-like_dom_sf"/>
</dbReference>
<dbReference type="Gene3D" id="3.30.450.20">
    <property type="entry name" value="PAS domain"/>
    <property type="match status" value="1"/>
</dbReference>
<gene>
    <name evidence="10" type="ORF">KDW_28390</name>
</gene>
<dbReference type="InterPro" id="IPR003661">
    <property type="entry name" value="HisK_dim/P_dom"/>
</dbReference>
<dbReference type="PANTHER" id="PTHR43047:SF72">
    <property type="entry name" value="OSMOSENSING HISTIDINE PROTEIN KINASE SLN1"/>
    <property type="match status" value="1"/>
</dbReference>
<evidence type="ECO:0000256" key="5">
    <source>
        <dbReference type="ARBA" id="ARBA00022777"/>
    </source>
</evidence>
<protein>
    <recommendedName>
        <fullName evidence="2">histidine kinase</fullName>
        <ecNumber evidence="2">2.7.13.3</ecNumber>
    </recommendedName>
</protein>
<dbReference type="InterPro" id="IPR013767">
    <property type="entry name" value="PAS_fold"/>
</dbReference>
<dbReference type="InterPro" id="IPR000014">
    <property type="entry name" value="PAS"/>
</dbReference>
<feature type="domain" description="Histidine kinase" evidence="8">
    <location>
        <begin position="206"/>
        <end position="438"/>
    </location>
</feature>
<dbReference type="InterPro" id="IPR036890">
    <property type="entry name" value="HATPase_C_sf"/>
</dbReference>
<dbReference type="AlphaFoldDB" id="A0A5J4KQM5"/>
<evidence type="ECO:0000256" key="2">
    <source>
        <dbReference type="ARBA" id="ARBA00012438"/>
    </source>
</evidence>
<sequence length="438" mass="48969">MNGSVHMDQELLKEVKKLRARVARLEQEREQALVHGQQELESLRDTEPLENASRVDERHVALEAVFDTLEDALVVYAPSGDIIRANRAFYRLLKIEQPLEYIQQPMEARSQLVHMCDERGEPMPEESWPVMRVLRGEVLGSGDATDITFVTMDGCQVQADISGAPIRDRAGNITGAVLAFHDVTLRKQQEQRHVEETRRMDEFLSIASHELRTPMTTINGNIQLAKRRVKSLSLPDGGPAGYEDKLTLIQELLSRAERQVRIQNRLVGDLLDVSRIQASRLELNVIDCDLAEITREAVEDQRFAVPNRTILLHDVPADVALPIQADADRISQVVTNFLTNALKYSAADRVVEVQIELQGKFARVSVRDGGPGLSAENQVHLWERFYRVPGIEIQSGSGMGLGLGLYICHTIIALHHGQVGVDSKVGEGSTFWFSLPLA</sequence>
<dbReference type="Pfam" id="PF00989">
    <property type="entry name" value="PAS"/>
    <property type="match status" value="1"/>
</dbReference>
<dbReference type="GO" id="GO:0005886">
    <property type="term" value="C:plasma membrane"/>
    <property type="evidence" value="ECO:0007669"/>
    <property type="project" value="TreeGrafter"/>
</dbReference>
<dbReference type="PROSITE" id="PS50109">
    <property type="entry name" value="HIS_KIN"/>
    <property type="match status" value="1"/>
</dbReference>
<comment type="caution">
    <text evidence="10">The sequence shown here is derived from an EMBL/GenBank/DDBJ whole genome shotgun (WGS) entry which is preliminary data.</text>
</comment>
<comment type="catalytic activity">
    <reaction evidence="1">
        <text>ATP + protein L-histidine = ADP + protein N-phospho-L-histidine.</text>
        <dbReference type="EC" id="2.7.13.3"/>
    </reaction>
</comment>
<name>A0A5J4KQM5_9CHLR</name>
<evidence type="ECO:0000256" key="1">
    <source>
        <dbReference type="ARBA" id="ARBA00000085"/>
    </source>
</evidence>
<dbReference type="SMART" id="SM00387">
    <property type="entry name" value="HATPase_c"/>
    <property type="match status" value="1"/>
</dbReference>
<evidence type="ECO:0000313" key="11">
    <source>
        <dbReference type="Proteomes" id="UP000326912"/>
    </source>
</evidence>
<dbReference type="CDD" id="cd00075">
    <property type="entry name" value="HATPase"/>
    <property type="match status" value="1"/>
</dbReference>
<evidence type="ECO:0000313" key="10">
    <source>
        <dbReference type="EMBL" id="GER88677.1"/>
    </source>
</evidence>
<dbReference type="InterPro" id="IPR000700">
    <property type="entry name" value="PAS-assoc_C"/>
</dbReference>
<evidence type="ECO:0000259" key="8">
    <source>
        <dbReference type="PROSITE" id="PS50109"/>
    </source>
</evidence>
<dbReference type="SUPFAM" id="SSF47384">
    <property type="entry name" value="Homodimeric domain of signal transducing histidine kinase"/>
    <property type="match status" value="1"/>
</dbReference>
<dbReference type="SMART" id="SM00388">
    <property type="entry name" value="HisKA"/>
    <property type="match status" value="1"/>
</dbReference>
<dbReference type="EC" id="2.7.13.3" evidence="2"/>
<proteinExistence type="predicted"/>
<feature type="coiled-coil region" evidence="7">
    <location>
        <begin position="8"/>
        <end position="35"/>
    </location>
</feature>
<dbReference type="GO" id="GO:0009927">
    <property type="term" value="F:histidine phosphotransfer kinase activity"/>
    <property type="evidence" value="ECO:0007669"/>
    <property type="project" value="TreeGrafter"/>
</dbReference>
<dbReference type="EMBL" id="BKZW01000001">
    <property type="protein sequence ID" value="GER88677.1"/>
    <property type="molecule type" value="Genomic_DNA"/>
</dbReference>
<dbReference type="InterPro" id="IPR005467">
    <property type="entry name" value="His_kinase_dom"/>
</dbReference>
<dbReference type="FunFam" id="3.30.565.10:FF:000006">
    <property type="entry name" value="Sensor histidine kinase WalK"/>
    <property type="match status" value="1"/>
</dbReference>